<sequence>MPMLTRFSKLPPTLILSPIICFSKKRLFEEIAECASYITEIPTEQVITALNDREKMGSTVCAKSIAIPHAIILSAPKDFETFGILCMLSEPIAFNTVDTDPLTIDMAYAFFISPDDSYEDVQNMLFEVSNILSQEALSNSLRLSRYDDDKITAILNKVDSLLSNALLHEEENESLKES</sequence>
<dbReference type="InterPro" id="IPR016152">
    <property type="entry name" value="PTrfase/Anion_transptr"/>
</dbReference>
<dbReference type="InterPro" id="IPR051541">
    <property type="entry name" value="PTS_SugarTrans_NitroReg"/>
</dbReference>
<accession>A0A2X0V3L9</accession>
<dbReference type="Gene3D" id="3.40.930.10">
    <property type="entry name" value="Mannitol-specific EII, Chain A"/>
    <property type="match status" value="1"/>
</dbReference>
<name>A0A2X0V3L9_9GAMM</name>
<protein>
    <submittedName>
        <fullName evidence="2">Nitrogen regulatory protein</fullName>
        <ecNumber evidence="2">2.7.1.-</ecNumber>
    </submittedName>
</protein>
<organism evidence="2 3">
    <name type="scientific">Anaerobiospirillum thomasii</name>
    <dbReference type="NCBI Taxonomy" id="179995"/>
    <lineage>
        <taxon>Bacteria</taxon>
        <taxon>Pseudomonadati</taxon>
        <taxon>Pseudomonadota</taxon>
        <taxon>Gammaproteobacteria</taxon>
        <taxon>Aeromonadales</taxon>
        <taxon>Succinivibrionaceae</taxon>
        <taxon>Anaerobiospirillum</taxon>
    </lineage>
</organism>
<dbReference type="AlphaFoldDB" id="A0A2X0V3L9"/>
<dbReference type="RefSeq" id="WP_113743301.1">
    <property type="nucleotide sequence ID" value="NZ_UAPU01000007.1"/>
</dbReference>
<evidence type="ECO:0000313" key="3">
    <source>
        <dbReference type="Proteomes" id="UP000250086"/>
    </source>
</evidence>
<dbReference type="SUPFAM" id="SSF55804">
    <property type="entry name" value="Phoshotransferase/anion transport protein"/>
    <property type="match status" value="1"/>
</dbReference>
<gene>
    <name evidence="2" type="primary">ptsN</name>
    <name evidence="2" type="ORF">NCTC13093_00477</name>
</gene>
<dbReference type="EC" id="2.7.1.-" evidence="2"/>
<dbReference type="GO" id="GO:0016740">
    <property type="term" value="F:transferase activity"/>
    <property type="evidence" value="ECO:0007669"/>
    <property type="project" value="UniProtKB-KW"/>
</dbReference>
<dbReference type="InterPro" id="IPR002178">
    <property type="entry name" value="PTS_EIIA_type-2_dom"/>
</dbReference>
<keyword evidence="2" id="KW-0808">Transferase</keyword>
<proteinExistence type="predicted"/>
<dbReference type="PANTHER" id="PTHR47738">
    <property type="entry name" value="PTS SYSTEM FRUCTOSE-LIKE EIIA COMPONENT-RELATED"/>
    <property type="match status" value="1"/>
</dbReference>
<evidence type="ECO:0000313" key="2">
    <source>
        <dbReference type="EMBL" id="SPT69114.1"/>
    </source>
</evidence>
<feature type="domain" description="PTS EIIA type-2" evidence="1">
    <location>
        <begin position="8"/>
        <end position="158"/>
    </location>
</feature>
<dbReference type="GO" id="GO:0030295">
    <property type="term" value="F:protein kinase activator activity"/>
    <property type="evidence" value="ECO:0007669"/>
    <property type="project" value="TreeGrafter"/>
</dbReference>
<dbReference type="Pfam" id="PF00359">
    <property type="entry name" value="PTS_EIIA_2"/>
    <property type="match status" value="1"/>
</dbReference>
<dbReference type="PANTHER" id="PTHR47738:SF1">
    <property type="entry name" value="NITROGEN REGULATORY PROTEIN"/>
    <property type="match status" value="1"/>
</dbReference>
<dbReference type="EMBL" id="UAPV01000001">
    <property type="protein sequence ID" value="SPT69114.1"/>
    <property type="molecule type" value="Genomic_DNA"/>
</dbReference>
<reference evidence="2 3" key="1">
    <citation type="submission" date="2018-06" db="EMBL/GenBank/DDBJ databases">
        <authorList>
            <consortium name="Pathogen Informatics"/>
            <person name="Doyle S."/>
        </authorList>
    </citation>
    <scope>NUCLEOTIDE SEQUENCE [LARGE SCALE GENOMIC DNA]</scope>
    <source>
        <strain evidence="2 3">NCTC13093</strain>
    </source>
</reference>
<dbReference type="Proteomes" id="UP000250086">
    <property type="component" value="Unassembled WGS sequence"/>
</dbReference>
<dbReference type="OrthoDB" id="95460at2"/>
<dbReference type="PROSITE" id="PS51094">
    <property type="entry name" value="PTS_EIIA_TYPE_2"/>
    <property type="match status" value="1"/>
</dbReference>
<evidence type="ECO:0000259" key="1">
    <source>
        <dbReference type="PROSITE" id="PS51094"/>
    </source>
</evidence>
<keyword evidence="3" id="KW-1185">Reference proteome</keyword>